<dbReference type="InterPro" id="IPR001810">
    <property type="entry name" value="F-box_dom"/>
</dbReference>
<dbReference type="SUPFAM" id="SSF81383">
    <property type="entry name" value="F-box domain"/>
    <property type="match status" value="1"/>
</dbReference>
<evidence type="ECO:0000313" key="3">
    <source>
        <dbReference type="Proteomes" id="UP000256964"/>
    </source>
</evidence>
<reference evidence="2 3" key="1">
    <citation type="journal article" date="2018" name="Biotechnol. Biofuels">
        <title>Integrative visual omics of the white-rot fungus Polyporus brumalis exposes the biotechnological potential of its oxidative enzymes for delignifying raw plant biomass.</title>
        <authorList>
            <person name="Miyauchi S."/>
            <person name="Rancon A."/>
            <person name="Drula E."/>
            <person name="Hage H."/>
            <person name="Chaduli D."/>
            <person name="Favel A."/>
            <person name="Grisel S."/>
            <person name="Henrissat B."/>
            <person name="Herpoel-Gimbert I."/>
            <person name="Ruiz-Duenas F.J."/>
            <person name="Chevret D."/>
            <person name="Hainaut M."/>
            <person name="Lin J."/>
            <person name="Wang M."/>
            <person name="Pangilinan J."/>
            <person name="Lipzen A."/>
            <person name="Lesage-Meessen L."/>
            <person name="Navarro D."/>
            <person name="Riley R."/>
            <person name="Grigoriev I.V."/>
            <person name="Zhou S."/>
            <person name="Raouche S."/>
            <person name="Rosso M.N."/>
        </authorList>
    </citation>
    <scope>NUCLEOTIDE SEQUENCE [LARGE SCALE GENOMIC DNA]</scope>
    <source>
        <strain evidence="2 3">BRFM 1820</strain>
    </source>
</reference>
<dbReference type="AlphaFoldDB" id="A0A371DF08"/>
<keyword evidence="3" id="KW-1185">Reference proteome</keyword>
<accession>A0A371DF08</accession>
<dbReference type="OrthoDB" id="3219396at2759"/>
<dbReference type="InterPro" id="IPR036047">
    <property type="entry name" value="F-box-like_dom_sf"/>
</dbReference>
<proteinExistence type="predicted"/>
<evidence type="ECO:0000259" key="1">
    <source>
        <dbReference type="PROSITE" id="PS50181"/>
    </source>
</evidence>
<dbReference type="EMBL" id="KZ857396">
    <property type="protein sequence ID" value="RDX51131.1"/>
    <property type="molecule type" value="Genomic_DNA"/>
</dbReference>
<gene>
    <name evidence="2" type="ORF">OH76DRAFT_1347572</name>
</gene>
<protein>
    <recommendedName>
        <fullName evidence="1">F-box domain-containing protein</fullName>
    </recommendedName>
</protein>
<dbReference type="Proteomes" id="UP000256964">
    <property type="component" value="Unassembled WGS sequence"/>
</dbReference>
<feature type="domain" description="F-box" evidence="1">
    <location>
        <begin position="1"/>
        <end position="51"/>
    </location>
</feature>
<dbReference type="STRING" id="139420.A0A371DF08"/>
<dbReference type="PROSITE" id="PS50181">
    <property type="entry name" value="FBOX"/>
    <property type="match status" value="1"/>
</dbReference>
<name>A0A371DF08_9APHY</name>
<evidence type="ECO:0000313" key="2">
    <source>
        <dbReference type="EMBL" id="RDX51131.1"/>
    </source>
</evidence>
<organism evidence="2 3">
    <name type="scientific">Lentinus brumalis</name>
    <dbReference type="NCBI Taxonomy" id="2498619"/>
    <lineage>
        <taxon>Eukaryota</taxon>
        <taxon>Fungi</taxon>
        <taxon>Dikarya</taxon>
        <taxon>Basidiomycota</taxon>
        <taxon>Agaricomycotina</taxon>
        <taxon>Agaricomycetes</taxon>
        <taxon>Polyporales</taxon>
        <taxon>Polyporaceae</taxon>
        <taxon>Lentinus</taxon>
    </lineage>
</organism>
<sequence>MLVYRLPPELLLYIMSFLDLPDLSSLTEAYPELACLVADPVLNHERLWVVGPSRVSHSLFGASIAGVPFRPTVPELVHRGIIRGMGIERRWRDGLYIYSSLMVTQYENSMRLQWTQARNVVAHSLRTRSSPAAREAFYHTRVLPHNMSLAPTHVSPPLVSAVRRLRWALQRDRLAHFVKYRSEMAKDGNGGLMKWLEGNGRAVMWRENEQVRLALCPGIKGIVKFYEGLAR</sequence>